<sequence>MPLLRDIKGFFPPFWVTFRNMFRKPVTVQYPEQMPELPERYRARLVLTRDPDGEERCVACHLCSGACPVDCISMQAAEAEDGRRYASWFRINFARCIFCGLCTEACPTLAIQVTSDFEISKRDPLKLVYEKDDLLVDHCGHNDEYSFYRQAGIGVAAPRGTNPSESAPVDVKDLLP</sequence>
<dbReference type="PROSITE" id="PS00198">
    <property type="entry name" value="4FE4S_FER_1"/>
    <property type="match status" value="2"/>
</dbReference>
<reference evidence="10 11" key="1">
    <citation type="submission" date="2016-11" db="EMBL/GenBank/DDBJ databases">
        <authorList>
            <person name="Jaros S."/>
            <person name="Januszkiewicz K."/>
            <person name="Wedrychowicz H."/>
        </authorList>
    </citation>
    <scope>NUCLEOTIDE SEQUENCE [LARGE SCALE GENOMIC DNA]</scope>
    <source>
        <strain evidence="10 11">DSM 5091</strain>
    </source>
</reference>
<feature type="binding site" evidence="8">
    <location>
        <position position="99"/>
    </location>
    <ligand>
        <name>[4Fe-4S] cluster</name>
        <dbReference type="ChEBI" id="CHEBI:49883"/>
        <label>2</label>
    </ligand>
</feature>
<comment type="similarity">
    <text evidence="1 8">Belongs to the complex I 23 kDa subunit family.</text>
</comment>
<evidence type="ECO:0000256" key="3">
    <source>
        <dbReference type="ARBA" id="ARBA00022723"/>
    </source>
</evidence>
<dbReference type="PANTHER" id="PTHR10849">
    <property type="entry name" value="NADH DEHYDROGENASE UBIQUINONE IRON-SULFUR PROTEIN 8, MITOCHONDRIAL"/>
    <property type="match status" value="1"/>
</dbReference>
<feature type="binding site" evidence="8">
    <location>
        <position position="106"/>
    </location>
    <ligand>
        <name>[4Fe-4S] cluster</name>
        <dbReference type="ChEBI" id="CHEBI:49883"/>
        <label>1</label>
    </ligand>
</feature>
<evidence type="ECO:0000256" key="4">
    <source>
        <dbReference type="ARBA" id="ARBA00022737"/>
    </source>
</evidence>
<dbReference type="NCBIfam" id="NF004536">
    <property type="entry name" value="PRK05888.1-1"/>
    <property type="match status" value="1"/>
</dbReference>
<name>A0A1M6FMD9_MALRU</name>
<accession>A0A1M6FMD9</accession>
<feature type="binding site" evidence="8">
    <location>
        <position position="63"/>
    </location>
    <ligand>
        <name>[4Fe-4S] cluster</name>
        <dbReference type="ChEBI" id="CHEBI:49883"/>
        <label>1</label>
    </ligand>
</feature>
<dbReference type="Pfam" id="PF12838">
    <property type="entry name" value="Fer4_7"/>
    <property type="match status" value="1"/>
</dbReference>
<keyword evidence="8" id="KW-0874">Quinone</keyword>
<feature type="binding site" evidence="8">
    <location>
        <position position="67"/>
    </location>
    <ligand>
        <name>[4Fe-4S] cluster</name>
        <dbReference type="ChEBI" id="CHEBI:49883"/>
        <label>2</label>
    </ligand>
</feature>
<evidence type="ECO:0000256" key="1">
    <source>
        <dbReference type="ARBA" id="ARBA00010277"/>
    </source>
</evidence>
<dbReference type="GO" id="GO:0005506">
    <property type="term" value="F:iron ion binding"/>
    <property type="evidence" value="ECO:0007669"/>
    <property type="project" value="UniProtKB-UniRule"/>
</dbReference>
<dbReference type="InterPro" id="IPR017896">
    <property type="entry name" value="4Fe4S_Fe-S-bd"/>
</dbReference>
<evidence type="ECO:0000256" key="2">
    <source>
        <dbReference type="ARBA" id="ARBA00022485"/>
    </source>
</evidence>
<keyword evidence="4" id="KW-0677">Repeat</keyword>
<feature type="domain" description="4Fe-4S ferredoxin-type" evidence="9">
    <location>
        <begin position="47"/>
        <end position="77"/>
    </location>
</feature>
<evidence type="ECO:0000256" key="8">
    <source>
        <dbReference type="HAMAP-Rule" id="MF_01351"/>
    </source>
</evidence>
<proteinExistence type="inferred from homology"/>
<dbReference type="GO" id="GO:0051539">
    <property type="term" value="F:4 iron, 4 sulfur cluster binding"/>
    <property type="evidence" value="ECO:0007669"/>
    <property type="project" value="UniProtKB-KW"/>
</dbReference>
<dbReference type="SUPFAM" id="SSF54862">
    <property type="entry name" value="4Fe-4S ferredoxins"/>
    <property type="match status" value="1"/>
</dbReference>
<keyword evidence="8" id="KW-1003">Cell membrane</keyword>
<dbReference type="GO" id="GO:0009060">
    <property type="term" value="P:aerobic respiration"/>
    <property type="evidence" value="ECO:0007669"/>
    <property type="project" value="TreeGrafter"/>
</dbReference>
<feature type="binding site" evidence="8">
    <location>
        <position position="57"/>
    </location>
    <ligand>
        <name>[4Fe-4S] cluster</name>
        <dbReference type="ChEBI" id="CHEBI:49883"/>
        <label>1</label>
    </ligand>
</feature>
<keyword evidence="8" id="KW-0472">Membrane</keyword>
<protein>
    <recommendedName>
        <fullName evidence="8">NADH-quinone oxidoreductase subunit I</fullName>
        <ecNumber evidence="8">7.1.1.-</ecNumber>
    </recommendedName>
    <alternativeName>
        <fullName evidence="8">NADH dehydrogenase I subunit I</fullName>
    </alternativeName>
    <alternativeName>
        <fullName evidence="8">NDH-1 subunit I</fullName>
    </alternativeName>
</protein>
<feature type="binding site" evidence="8">
    <location>
        <position position="60"/>
    </location>
    <ligand>
        <name>[4Fe-4S] cluster</name>
        <dbReference type="ChEBI" id="CHEBI:49883"/>
        <label>1</label>
    </ligand>
</feature>
<comment type="function">
    <text evidence="8">NDH-1 shuttles electrons from NADH, via FMN and iron-sulfur (Fe-S) centers, to quinones in the respiratory chain. The immediate electron acceptor for the enzyme in this species is believed to be ubiquinone. Couples the redox reaction to proton translocation (for every two electrons transferred, four hydrogen ions are translocated across the cytoplasmic membrane), and thus conserves the redox energy in a proton gradient.</text>
</comment>
<comment type="subcellular location">
    <subcellularLocation>
        <location evidence="8">Cell membrane</location>
        <topology evidence="8">Peripheral membrane protein</topology>
    </subcellularLocation>
</comment>
<dbReference type="OrthoDB" id="9808559at2"/>
<keyword evidence="8" id="KW-0520">NAD</keyword>
<evidence type="ECO:0000256" key="6">
    <source>
        <dbReference type="ARBA" id="ARBA00023004"/>
    </source>
</evidence>
<evidence type="ECO:0000313" key="10">
    <source>
        <dbReference type="EMBL" id="SHI98844.1"/>
    </source>
</evidence>
<dbReference type="Proteomes" id="UP000184171">
    <property type="component" value="Unassembled WGS sequence"/>
</dbReference>
<keyword evidence="7 8" id="KW-0411">Iron-sulfur</keyword>
<dbReference type="STRING" id="1122189.SAMN02745165_01342"/>
<keyword evidence="6 8" id="KW-0408">Iron</keyword>
<dbReference type="EMBL" id="FQZT01000003">
    <property type="protein sequence ID" value="SHI98844.1"/>
    <property type="molecule type" value="Genomic_DNA"/>
</dbReference>
<comment type="subunit">
    <text evidence="8">NDH-1 is composed of 14 different subunits. Subunits NuoA, H, J, K, L, M, N constitute the membrane sector of the complex.</text>
</comment>
<dbReference type="HAMAP" id="MF_01351">
    <property type="entry name" value="NDH1_NuoI"/>
    <property type="match status" value="1"/>
</dbReference>
<feature type="domain" description="4Fe-4S ferredoxin-type" evidence="9">
    <location>
        <begin position="87"/>
        <end position="116"/>
    </location>
</feature>
<dbReference type="PANTHER" id="PTHR10849:SF20">
    <property type="entry name" value="NADH DEHYDROGENASE [UBIQUINONE] IRON-SULFUR PROTEIN 8, MITOCHONDRIAL"/>
    <property type="match status" value="1"/>
</dbReference>
<dbReference type="EC" id="7.1.1.-" evidence="8"/>
<dbReference type="GO" id="GO:0048038">
    <property type="term" value="F:quinone binding"/>
    <property type="evidence" value="ECO:0007669"/>
    <property type="project" value="UniProtKB-KW"/>
</dbReference>
<evidence type="ECO:0000256" key="5">
    <source>
        <dbReference type="ARBA" id="ARBA00022967"/>
    </source>
</evidence>
<keyword evidence="2 8" id="KW-0004">4Fe-4S</keyword>
<dbReference type="PROSITE" id="PS51379">
    <property type="entry name" value="4FE4S_FER_2"/>
    <property type="match status" value="2"/>
</dbReference>
<evidence type="ECO:0000259" key="9">
    <source>
        <dbReference type="PROSITE" id="PS51379"/>
    </source>
</evidence>
<dbReference type="Gene3D" id="3.30.70.3270">
    <property type="match status" value="1"/>
</dbReference>
<feature type="binding site" evidence="8">
    <location>
        <position position="96"/>
    </location>
    <ligand>
        <name>[4Fe-4S] cluster</name>
        <dbReference type="ChEBI" id="CHEBI:49883"/>
        <label>2</label>
    </ligand>
</feature>
<dbReference type="AlphaFoldDB" id="A0A1M6FMD9"/>
<evidence type="ECO:0000313" key="11">
    <source>
        <dbReference type="Proteomes" id="UP000184171"/>
    </source>
</evidence>
<dbReference type="NCBIfam" id="TIGR01971">
    <property type="entry name" value="NuoI"/>
    <property type="match status" value="1"/>
</dbReference>
<feature type="binding site" evidence="8">
    <location>
        <position position="102"/>
    </location>
    <ligand>
        <name>[4Fe-4S] cluster</name>
        <dbReference type="ChEBI" id="CHEBI:49883"/>
        <label>2</label>
    </ligand>
</feature>
<dbReference type="InterPro" id="IPR010226">
    <property type="entry name" value="NADH_quinone_OxRdtase_chainI"/>
</dbReference>
<dbReference type="RefSeq" id="WP_072907019.1">
    <property type="nucleotide sequence ID" value="NZ_FQZT01000003.1"/>
</dbReference>
<comment type="catalytic activity">
    <reaction evidence="8">
        <text>a quinone + NADH + 5 H(+)(in) = a quinol + NAD(+) + 4 H(+)(out)</text>
        <dbReference type="Rhea" id="RHEA:57888"/>
        <dbReference type="ChEBI" id="CHEBI:15378"/>
        <dbReference type="ChEBI" id="CHEBI:24646"/>
        <dbReference type="ChEBI" id="CHEBI:57540"/>
        <dbReference type="ChEBI" id="CHEBI:57945"/>
        <dbReference type="ChEBI" id="CHEBI:132124"/>
    </reaction>
</comment>
<keyword evidence="3 8" id="KW-0479">Metal-binding</keyword>
<keyword evidence="5 8" id="KW-1278">Translocase</keyword>
<keyword evidence="8" id="KW-0830">Ubiquinone</keyword>
<comment type="cofactor">
    <cofactor evidence="8">
        <name>[4Fe-4S] cluster</name>
        <dbReference type="ChEBI" id="CHEBI:49883"/>
    </cofactor>
    <text evidence="8">Binds 2 [4Fe-4S] clusters per subunit.</text>
</comment>
<keyword evidence="11" id="KW-1185">Reference proteome</keyword>
<gene>
    <name evidence="8" type="primary">nuoI</name>
    <name evidence="10" type="ORF">SAMN02745165_01342</name>
</gene>
<evidence type="ECO:0000256" key="7">
    <source>
        <dbReference type="ARBA" id="ARBA00023014"/>
    </source>
</evidence>
<dbReference type="GO" id="GO:0050136">
    <property type="term" value="F:NADH dehydrogenase (quinone) (non-electrogenic) activity"/>
    <property type="evidence" value="ECO:0007669"/>
    <property type="project" value="UniProtKB-UniRule"/>
</dbReference>
<dbReference type="InterPro" id="IPR017900">
    <property type="entry name" value="4Fe4S_Fe_S_CS"/>
</dbReference>
<organism evidence="10 11">
    <name type="scientific">Malonomonas rubra DSM 5091</name>
    <dbReference type="NCBI Taxonomy" id="1122189"/>
    <lineage>
        <taxon>Bacteria</taxon>
        <taxon>Pseudomonadati</taxon>
        <taxon>Thermodesulfobacteriota</taxon>
        <taxon>Desulfuromonadia</taxon>
        <taxon>Desulfuromonadales</taxon>
        <taxon>Geopsychrobacteraceae</taxon>
        <taxon>Malonomonas</taxon>
    </lineage>
</organism>
<dbReference type="GO" id="GO:0005886">
    <property type="term" value="C:plasma membrane"/>
    <property type="evidence" value="ECO:0007669"/>
    <property type="project" value="UniProtKB-SubCell"/>
</dbReference>